<comment type="caution">
    <text evidence="2">The sequence shown here is derived from an EMBL/GenBank/DDBJ whole genome shotgun (WGS) entry which is preliminary data.</text>
</comment>
<feature type="compositionally biased region" description="Basic and acidic residues" evidence="1">
    <location>
        <begin position="371"/>
        <end position="386"/>
    </location>
</feature>
<evidence type="ECO:0000256" key="1">
    <source>
        <dbReference type="SAM" id="MobiDB-lite"/>
    </source>
</evidence>
<dbReference type="Proteomes" id="UP001516023">
    <property type="component" value="Unassembled WGS sequence"/>
</dbReference>
<feature type="compositionally biased region" description="Low complexity" evidence="1">
    <location>
        <begin position="726"/>
        <end position="741"/>
    </location>
</feature>
<feature type="region of interest" description="Disordered" evidence="1">
    <location>
        <begin position="724"/>
        <end position="760"/>
    </location>
</feature>
<feature type="compositionally biased region" description="Low complexity" evidence="1">
    <location>
        <begin position="224"/>
        <end position="246"/>
    </location>
</feature>
<gene>
    <name evidence="2" type="ORF">HJC23_006115</name>
</gene>
<keyword evidence="3" id="KW-1185">Reference proteome</keyword>
<feature type="compositionally biased region" description="Low complexity" evidence="1">
    <location>
        <begin position="658"/>
        <end position="681"/>
    </location>
</feature>
<feature type="region of interest" description="Disordered" evidence="1">
    <location>
        <begin position="564"/>
        <end position="687"/>
    </location>
</feature>
<protein>
    <recommendedName>
        <fullName evidence="4">TLDc domain-containing protein</fullName>
    </recommendedName>
</protein>
<proteinExistence type="predicted"/>
<dbReference type="EMBL" id="JABMIG020000031">
    <property type="protein sequence ID" value="KAL3800653.1"/>
    <property type="molecule type" value="Genomic_DNA"/>
</dbReference>
<feature type="region of interest" description="Disordered" evidence="1">
    <location>
        <begin position="361"/>
        <end position="410"/>
    </location>
</feature>
<evidence type="ECO:0000313" key="3">
    <source>
        <dbReference type="Proteomes" id="UP001516023"/>
    </source>
</evidence>
<name>A0ABD3QKZ4_9STRA</name>
<sequence length="991" mass="109912">MNIFNFDQEEEDEEEEDSPPSSSQASVDETSQILPPRPHLNPAEVLALASSIPNCCPIVPPRRRCTAVAARSDSLASPLLHSTSSTESGVFSSFRRRLQRRFVAAGEDNDDDDYDEDGKRRQPDEILSFLVSDPTYAMHTLRAALDDHHHHDDLDEPSKRTSSCVVAELDGAGIARIDVYCRTGTVCTLRVVQGRLRGDDNDDDSHRFHGSSRIVASGSGESIPTPSWNTSSSLSPSAVLTSLLTTPRHRNVRSNDNGMAPLDCRMSSSSSPPSYSQSYSYSPSSSHATSTTTTTTTAARSKRSLYIPTQSYEYHEKRDAMDHAVHVRRMFRRKVTMERLRHILEHPPVLLELSSEIIPSFQDDDDEEGQGVDRDSGGNPVVDHRGTQQQQPPQPPPSQGRMRQKTKVKLSGLTEAQRRFLYQERRKYARRLREEERVRRHLSQLILNGGDLSSEHFPLVGEGMTRTTTSTTSLEHYDTLSCGTSVGSLEDSWQTAGEEGGNNGASAAATATVTSCKGMDSHESWVLRNKQREIQRKIALADMAMAILTGEVESVEKMMDLLQKERGEEGTGVDDSSKDDSAKERRNHPREGKRLPLENKQRGREGKEHHSRPRLLSARGTSSSCSLSVSVASSSRRQNDSFSTLEDGSLSVDDIGEDGSLSVDDIGGSSSSSSSSSSTSLDDSEAEEIARMLQGCEVEYSFPYDFHDELEDALLAQEFATDGNESYSSGVDTDGDSTSTGQKMPGNRRGRTRYRDNAGSKQRVEIPTIVAVPTNGQGCIVLRNNGAFSVVGILPKPLYRQLFRKRGPFPEYIALGTKGRYYVRFEDGTFKFLGPSSLRACLNQTGAHDSAKAKRGSRFFKNFKKKNGEIDSRQQHPLAIASLAFGNNFDDFFLVRNDGSWEYNGDLPRSLEKLLQDRRGRGDLQWVSLGPNQEWCLKANNGRIWWGGVSKEVDEHLTGILLEDDENGSGICHDLKFIDFGVDDTFFLLHR</sequence>
<feature type="compositionally biased region" description="Acidic residues" evidence="1">
    <location>
        <begin position="7"/>
        <end position="18"/>
    </location>
</feature>
<evidence type="ECO:0000313" key="2">
    <source>
        <dbReference type="EMBL" id="KAL3800653.1"/>
    </source>
</evidence>
<feature type="region of interest" description="Disordered" evidence="1">
    <location>
        <begin position="1"/>
        <end position="38"/>
    </location>
</feature>
<reference evidence="2 3" key="1">
    <citation type="journal article" date="2020" name="G3 (Bethesda)">
        <title>Improved Reference Genome for Cyclotella cryptica CCMP332, a Model for Cell Wall Morphogenesis, Salinity Adaptation, and Lipid Production in Diatoms (Bacillariophyta).</title>
        <authorList>
            <person name="Roberts W.R."/>
            <person name="Downey K.M."/>
            <person name="Ruck E.C."/>
            <person name="Traller J.C."/>
            <person name="Alverson A.J."/>
        </authorList>
    </citation>
    <scope>NUCLEOTIDE SEQUENCE [LARGE SCALE GENOMIC DNA]</scope>
    <source>
        <strain evidence="2 3">CCMP332</strain>
    </source>
</reference>
<organism evidence="2 3">
    <name type="scientific">Cyclotella cryptica</name>
    <dbReference type="NCBI Taxonomy" id="29204"/>
    <lineage>
        <taxon>Eukaryota</taxon>
        <taxon>Sar</taxon>
        <taxon>Stramenopiles</taxon>
        <taxon>Ochrophyta</taxon>
        <taxon>Bacillariophyta</taxon>
        <taxon>Coscinodiscophyceae</taxon>
        <taxon>Thalassiosirophycidae</taxon>
        <taxon>Stephanodiscales</taxon>
        <taxon>Stephanodiscaceae</taxon>
        <taxon>Cyclotella</taxon>
    </lineage>
</organism>
<feature type="compositionally biased region" description="Low complexity" evidence="1">
    <location>
        <begin position="267"/>
        <end position="299"/>
    </location>
</feature>
<accession>A0ABD3QKZ4</accession>
<feature type="compositionally biased region" description="Polar residues" evidence="1">
    <location>
        <begin position="24"/>
        <end position="33"/>
    </location>
</feature>
<feature type="region of interest" description="Disordered" evidence="1">
    <location>
        <begin position="199"/>
        <end position="302"/>
    </location>
</feature>
<feature type="compositionally biased region" description="Basic and acidic residues" evidence="1">
    <location>
        <begin position="564"/>
        <end position="608"/>
    </location>
</feature>
<dbReference type="AlphaFoldDB" id="A0ABD3QKZ4"/>
<feature type="compositionally biased region" description="Low complexity" evidence="1">
    <location>
        <begin position="622"/>
        <end position="635"/>
    </location>
</feature>
<evidence type="ECO:0008006" key="4">
    <source>
        <dbReference type="Google" id="ProtNLM"/>
    </source>
</evidence>